<evidence type="ECO:0000256" key="1">
    <source>
        <dbReference type="SAM" id="Phobius"/>
    </source>
</evidence>
<reference evidence="3" key="1">
    <citation type="submission" date="2014-06" db="EMBL/GenBank/DDBJ databases">
        <authorList>
            <person name="Urmite Genomes Urmite Genomes"/>
        </authorList>
    </citation>
    <scope>NUCLEOTIDE SEQUENCE</scope>
</reference>
<dbReference type="InterPro" id="IPR057522">
    <property type="entry name" value="HofO_C"/>
</dbReference>
<sequence>MVALFDLWCGLLPRTRLFCWLGWSLGLGLLACLCTFSSGAQQQEQQRTALAQQRAAIDRQWRSLRQIAASMDMSRLASASKRVPFSPLDFQRSPVRLLHWQPSAQGGELALSSTWEAVPQLFSRLAERGMRINRFSLVPQETELLLTLQLERLTDD</sequence>
<feature type="domain" description="DNA utilization protein HofO C-terminal" evidence="2">
    <location>
        <begin position="85"/>
        <end position="152"/>
    </location>
</feature>
<evidence type="ECO:0000259" key="2">
    <source>
        <dbReference type="Pfam" id="PF25319"/>
    </source>
</evidence>
<dbReference type="PATRIC" id="fig|545.12.peg.4491"/>
<accession>A0A078LLK9</accession>
<dbReference type="Pfam" id="PF25319">
    <property type="entry name" value="HofO"/>
    <property type="match status" value="1"/>
</dbReference>
<dbReference type="RefSeq" id="WP_200075934.1">
    <property type="nucleotide sequence ID" value="NZ_JADVIJ010000004.1"/>
</dbReference>
<proteinExistence type="predicted"/>
<gene>
    <name evidence="3" type="primary">hofO</name>
    <name evidence="3" type="ORF">BN1086_04476</name>
</gene>
<feature type="transmembrane region" description="Helical" evidence="1">
    <location>
        <begin position="20"/>
        <end position="40"/>
    </location>
</feature>
<protein>
    <submittedName>
        <fullName evidence="3">Fimbrial protein HofO</fullName>
    </submittedName>
</protein>
<organism evidence="3">
    <name type="scientific">Citrobacter koseri</name>
    <name type="common">Citrobacter diversus</name>
    <dbReference type="NCBI Taxonomy" id="545"/>
    <lineage>
        <taxon>Bacteria</taxon>
        <taxon>Pseudomonadati</taxon>
        <taxon>Pseudomonadota</taxon>
        <taxon>Gammaproteobacteria</taxon>
        <taxon>Enterobacterales</taxon>
        <taxon>Enterobacteriaceae</taxon>
        <taxon>Citrobacter</taxon>
    </lineage>
</organism>
<keyword evidence="1" id="KW-0472">Membrane</keyword>
<keyword evidence="1" id="KW-1133">Transmembrane helix</keyword>
<evidence type="ECO:0000313" key="3">
    <source>
        <dbReference type="EMBL" id="CDZ86232.1"/>
    </source>
</evidence>
<dbReference type="EMBL" id="LK931336">
    <property type="protein sequence ID" value="CDZ86232.1"/>
    <property type="molecule type" value="Genomic_DNA"/>
</dbReference>
<keyword evidence="1" id="KW-0812">Transmembrane</keyword>
<name>A0A078LLK9_CITKO</name>
<dbReference type="AlphaFoldDB" id="A0A078LLK9"/>